<accession>A0A975J0E6</accession>
<reference evidence="2" key="1">
    <citation type="submission" date="2021-04" db="EMBL/GenBank/DDBJ databases">
        <title>Luteolibacter sp. 32A isolated from the skin of an Anderson's salamander (Ambystoma andersonii).</title>
        <authorList>
            <person name="Spergser J."/>
            <person name="Busse H.-J."/>
        </authorList>
    </citation>
    <scope>NUCLEOTIDE SEQUENCE</scope>
    <source>
        <strain evidence="2">32A</strain>
    </source>
</reference>
<dbReference type="AlphaFoldDB" id="A0A975J0E6"/>
<dbReference type="Proteomes" id="UP000676169">
    <property type="component" value="Chromosome"/>
</dbReference>
<evidence type="ECO:0000313" key="3">
    <source>
        <dbReference type="Proteomes" id="UP000676169"/>
    </source>
</evidence>
<keyword evidence="1" id="KW-0472">Membrane</keyword>
<keyword evidence="3" id="KW-1185">Reference proteome</keyword>
<evidence type="ECO:0000313" key="2">
    <source>
        <dbReference type="EMBL" id="QUE51724.1"/>
    </source>
</evidence>
<dbReference type="EMBL" id="CP073100">
    <property type="protein sequence ID" value="QUE51724.1"/>
    <property type="molecule type" value="Genomic_DNA"/>
</dbReference>
<dbReference type="KEGG" id="lamb:KBB96_02265"/>
<evidence type="ECO:0000256" key="1">
    <source>
        <dbReference type="SAM" id="Phobius"/>
    </source>
</evidence>
<name>A0A975J0E6_9BACT</name>
<keyword evidence="1" id="KW-1133">Transmembrane helix</keyword>
<gene>
    <name evidence="2" type="ORF">KBB96_02265</name>
</gene>
<feature type="transmembrane region" description="Helical" evidence="1">
    <location>
        <begin position="35"/>
        <end position="54"/>
    </location>
</feature>
<keyword evidence="1" id="KW-0812">Transmembrane</keyword>
<organism evidence="2 3">
    <name type="scientific">Luteolibacter ambystomatis</name>
    <dbReference type="NCBI Taxonomy" id="2824561"/>
    <lineage>
        <taxon>Bacteria</taxon>
        <taxon>Pseudomonadati</taxon>
        <taxon>Verrucomicrobiota</taxon>
        <taxon>Verrucomicrobiia</taxon>
        <taxon>Verrucomicrobiales</taxon>
        <taxon>Verrucomicrobiaceae</taxon>
        <taxon>Luteolibacter</taxon>
    </lineage>
</organism>
<dbReference type="RefSeq" id="WP_211631863.1">
    <property type="nucleotide sequence ID" value="NZ_CP073100.1"/>
</dbReference>
<protein>
    <submittedName>
        <fullName evidence="2">Uncharacterized protein</fullName>
    </submittedName>
</protein>
<proteinExistence type="predicted"/>
<sequence length="75" mass="8029">MKKGFAFLAALMSGGYLLTLGIAPDPLPFIDEATALLILVKSLSVLGIDVSRFLPFLGRKTRTQPPPASQQTVDI</sequence>